<dbReference type="EMBL" id="CP144546">
    <property type="protein sequence ID" value="WVW85688.1"/>
    <property type="molecule type" value="Genomic_DNA"/>
</dbReference>
<organism evidence="1">
    <name type="scientific">Kwoniella bestiolae CBS 10118</name>
    <dbReference type="NCBI Taxonomy" id="1296100"/>
    <lineage>
        <taxon>Eukaryota</taxon>
        <taxon>Fungi</taxon>
        <taxon>Dikarya</taxon>
        <taxon>Basidiomycota</taxon>
        <taxon>Agaricomycotina</taxon>
        <taxon>Tremellomycetes</taxon>
        <taxon>Tremellales</taxon>
        <taxon>Cryptococcaceae</taxon>
        <taxon>Kwoniella</taxon>
    </lineage>
</organism>
<accession>A0A1B9FXQ0</accession>
<reference evidence="1" key="3">
    <citation type="submission" date="2014-01" db="EMBL/GenBank/DDBJ databases">
        <title>Evolution of pathogenesis and genome organization in the Tremellales.</title>
        <authorList>
            <person name="Cuomo C."/>
            <person name="Litvintseva A."/>
            <person name="Heitman J."/>
            <person name="Chen Y."/>
            <person name="Sun S."/>
            <person name="Springer D."/>
            <person name="Dromer F."/>
            <person name="Young S."/>
            <person name="Zeng Q."/>
            <person name="Chapman S."/>
            <person name="Gujja S."/>
            <person name="Saif S."/>
            <person name="Birren B."/>
        </authorList>
    </citation>
    <scope>NUCLEOTIDE SEQUENCE</scope>
    <source>
        <strain evidence="1">CBS 10118</strain>
    </source>
</reference>
<gene>
    <name evidence="1" type="ORF">I302_06535</name>
    <name evidence="2" type="ORF">I302_107726</name>
</gene>
<dbReference type="AlphaFoldDB" id="A0A1B9FXQ0"/>
<dbReference type="GeneID" id="30210934"/>
<protein>
    <submittedName>
        <fullName evidence="1">Uncharacterized protein</fullName>
    </submittedName>
</protein>
<reference evidence="2" key="2">
    <citation type="submission" date="2013-07" db="EMBL/GenBank/DDBJ databases">
        <authorList>
            <consortium name="The Broad Institute Genome Sequencing Platform"/>
            <person name="Cuomo C."/>
            <person name="Litvintseva A."/>
            <person name="Chen Y."/>
            <person name="Heitman J."/>
            <person name="Sun S."/>
            <person name="Springer D."/>
            <person name="Dromer F."/>
            <person name="Young S.K."/>
            <person name="Zeng Q."/>
            <person name="Gargeya S."/>
            <person name="Fitzgerald M."/>
            <person name="Abouelleil A."/>
            <person name="Alvarado L."/>
            <person name="Berlin A.M."/>
            <person name="Chapman S.B."/>
            <person name="Dewar J."/>
            <person name="Goldberg J."/>
            <person name="Griggs A."/>
            <person name="Gujja S."/>
            <person name="Hansen M."/>
            <person name="Howarth C."/>
            <person name="Imamovic A."/>
            <person name="Larimer J."/>
            <person name="McCowan C."/>
            <person name="Murphy C."/>
            <person name="Pearson M."/>
            <person name="Priest M."/>
            <person name="Roberts A."/>
            <person name="Saif S."/>
            <person name="Shea T."/>
            <person name="Sykes S."/>
            <person name="Wortman J."/>
            <person name="Nusbaum C."/>
            <person name="Birren B."/>
        </authorList>
    </citation>
    <scope>NUCLEOTIDE SEQUENCE</scope>
    <source>
        <strain evidence="2">CBS 10118</strain>
    </source>
</reference>
<name>A0A1B9FXQ0_9TREE</name>
<keyword evidence="3" id="KW-1185">Reference proteome</keyword>
<proteinExistence type="predicted"/>
<dbReference type="VEuPathDB" id="FungiDB:I302_06535"/>
<reference evidence="1" key="1">
    <citation type="submission" date="2013-07" db="EMBL/GenBank/DDBJ databases">
        <title>The Genome Sequence of Cryptococcus bestiolae CBS10118.</title>
        <authorList>
            <consortium name="The Broad Institute Genome Sequencing Platform"/>
            <person name="Cuomo C."/>
            <person name="Litvintseva A."/>
            <person name="Chen Y."/>
            <person name="Heitman J."/>
            <person name="Sun S."/>
            <person name="Springer D."/>
            <person name="Dromer F."/>
            <person name="Young S.K."/>
            <person name="Zeng Q."/>
            <person name="Gargeya S."/>
            <person name="Fitzgerald M."/>
            <person name="Abouelleil A."/>
            <person name="Alvarado L."/>
            <person name="Berlin A.M."/>
            <person name="Chapman S.B."/>
            <person name="Dewar J."/>
            <person name="Goldberg J."/>
            <person name="Griggs A."/>
            <person name="Gujja S."/>
            <person name="Hansen M."/>
            <person name="Howarth C."/>
            <person name="Imamovic A."/>
            <person name="Larimer J."/>
            <person name="McCowan C."/>
            <person name="Murphy C."/>
            <person name="Pearson M."/>
            <person name="Priest M."/>
            <person name="Roberts A."/>
            <person name="Saif S."/>
            <person name="Shea T."/>
            <person name="Sykes S."/>
            <person name="Wortman J."/>
            <person name="Nusbaum C."/>
            <person name="Birren B."/>
        </authorList>
    </citation>
    <scope>NUCLEOTIDE SEQUENCE [LARGE SCALE GENOMIC DNA]</scope>
    <source>
        <strain evidence="1">CBS 10118</strain>
    </source>
</reference>
<evidence type="ECO:0000313" key="2">
    <source>
        <dbReference type="EMBL" id="WVW85688.1"/>
    </source>
</evidence>
<sequence length="140" mass="15973">MPLETKQPESTDTEVSSIDTSMSKSYAITSWLANAVRSCFSYISNSNEPIDEVESLHRFMMWSNKASLEDTFKFNALRGHQKDAADGYYGDVGSERAQMHVRRFEDCCAEMKKKYEPELQDWPAQLREILSDMSQVGGLL</sequence>
<evidence type="ECO:0000313" key="1">
    <source>
        <dbReference type="EMBL" id="OCF23552.1"/>
    </source>
</evidence>
<evidence type="ECO:0000313" key="3">
    <source>
        <dbReference type="Proteomes" id="UP000092730"/>
    </source>
</evidence>
<dbReference type="RefSeq" id="XP_019044622.1">
    <property type="nucleotide sequence ID" value="XM_019193145.1"/>
</dbReference>
<reference evidence="2" key="4">
    <citation type="submission" date="2024-02" db="EMBL/GenBank/DDBJ databases">
        <title>Comparative genomics of Cryptococcus and Kwoniella reveals pathogenesis evolution and contrasting modes of karyotype evolution via chromosome fusion or intercentromeric recombination.</title>
        <authorList>
            <person name="Coelho M.A."/>
            <person name="David-Palma M."/>
            <person name="Shea T."/>
            <person name="Bowers K."/>
            <person name="McGinley-Smith S."/>
            <person name="Mohammad A.W."/>
            <person name="Gnirke A."/>
            <person name="Yurkov A.M."/>
            <person name="Nowrousian M."/>
            <person name="Sun S."/>
            <person name="Cuomo C.A."/>
            <person name="Heitman J."/>
        </authorList>
    </citation>
    <scope>NUCLEOTIDE SEQUENCE</scope>
    <source>
        <strain evidence="2">CBS 10118</strain>
    </source>
</reference>
<dbReference type="KEGG" id="kbi:30210934"/>
<dbReference type="Proteomes" id="UP000092730">
    <property type="component" value="Chromosome 6"/>
</dbReference>
<dbReference type="EMBL" id="KI894023">
    <property type="protein sequence ID" value="OCF23552.1"/>
    <property type="molecule type" value="Genomic_DNA"/>
</dbReference>